<dbReference type="OrthoDB" id="2152111at2"/>
<keyword evidence="2" id="KW-1185">Reference proteome</keyword>
<gene>
    <name evidence="1" type="ORF">FFIC_285250</name>
</gene>
<reference evidence="1 2" key="1">
    <citation type="journal article" date="2015" name="BMC Genomics">
        <title>Comparative genomics of Fructobacillus spp. and Leuconostoc spp. reveals niche-specific evolution of Fructobacillus spp.</title>
        <authorList>
            <person name="Endo A."/>
            <person name="Tanizawa Y."/>
            <person name="Tanaka N."/>
            <person name="Maeno S."/>
            <person name="Kumar H."/>
            <person name="Shiwa Y."/>
            <person name="Okada S."/>
            <person name="Yoshikawa H."/>
            <person name="Dicks L."/>
            <person name="Nakagawa J."/>
            <person name="Arita M."/>
        </authorList>
    </citation>
    <scope>NUCLEOTIDE SEQUENCE [LARGE SCALE GENOMIC DNA]</scope>
    <source>
        <strain evidence="1 2">JCM 12225</strain>
    </source>
</reference>
<dbReference type="STRING" id="157463.GCA_001047075_01390"/>
<evidence type="ECO:0000313" key="2">
    <source>
        <dbReference type="Proteomes" id="UP000253891"/>
    </source>
</evidence>
<evidence type="ECO:0000313" key="1">
    <source>
        <dbReference type="EMBL" id="GAP00506.1"/>
    </source>
</evidence>
<proteinExistence type="predicted"/>
<accession>A0A0K8MIZ0</accession>
<organism evidence="1 2">
    <name type="scientific">Fructobacillus ficulneus</name>
    <dbReference type="NCBI Taxonomy" id="157463"/>
    <lineage>
        <taxon>Bacteria</taxon>
        <taxon>Bacillati</taxon>
        <taxon>Bacillota</taxon>
        <taxon>Bacilli</taxon>
        <taxon>Lactobacillales</taxon>
        <taxon>Lactobacillaceae</taxon>
        <taxon>Fructobacillus</taxon>
    </lineage>
</organism>
<sequence>MFLNKIKESFKTAKRVVQLGRQAQTELAVLQRSLAANKQDIADLTRHAKSIQYQNQVHLDRIKVVQKKMAGSQSHS</sequence>
<dbReference type="RefSeq" id="WP_061993795.1">
    <property type="nucleotide sequence ID" value="NZ_DF968005.1"/>
</dbReference>
<dbReference type="AlphaFoldDB" id="A0A0K8MIZ0"/>
<dbReference type="EMBL" id="DF968005">
    <property type="protein sequence ID" value="GAP00506.1"/>
    <property type="molecule type" value="Genomic_DNA"/>
</dbReference>
<name>A0A0K8MIZ0_9LACO</name>
<dbReference type="Proteomes" id="UP000253891">
    <property type="component" value="Unassembled WGS sequence"/>
</dbReference>
<protein>
    <submittedName>
        <fullName evidence="1">Na+/proline symporter</fullName>
    </submittedName>
</protein>